<dbReference type="InterPro" id="IPR041657">
    <property type="entry name" value="HTH_17"/>
</dbReference>
<evidence type="ECO:0000259" key="1">
    <source>
        <dbReference type="Pfam" id="PF12728"/>
    </source>
</evidence>
<accession>A0ABY4HLG8</accession>
<evidence type="ECO:0000313" key="3">
    <source>
        <dbReference type="Proteomes" id="UP000830454"/>
    </source>
</evidence>
<protein>
    <submittedName>
        <fullName evidence="2">Helix-turn-helix domain-containing protein</fullName>
    </submittedName>
</protein>
<dbReference type="Pfam" id="PF12728">
    <property type="entry name" value="HTH_17"/>
    <property type="match status" value="1"/>
</dbReference>
<reference evidence="2" key="2">
    <citation type="submission" date="2022-04" db="EMBL/GenBank/DDBJ databases">
        <title>Complete Genome Sequence of Flavobacterium sediminilitoris YSM-43, Isolated from a Tidal Sediment.</title>
        <authorList>
            <person name="Lee P.A."/>
        </authorList>
    </citation>
    <scope>NUCLEOTIDE SEQUENCE</scope>
    <source>
        <strain evidence="2">YSM-43</strain>
    </source>
</reference>
<reference evidence="2" key="1">
    <citation type="submission" date="2021-12" db="EMBL/GenBank/DDBJ databases">
        <authorList>
            <person name="Cha I.-T."/>
            <person name="Lee K.-E."/>
            <person name="Park S.-J."/>
        </authorList>
    </citation>
    <scope>NUCLEOTIDE SEQUENCE</scope>
    <source>
        <strain evidence="2">YSM-43</strain>
    </source>
</reference>
<dbReference type="RefSeq" id="WP_045972300.1">
    <property type="nucleotide sequence ID" value="NZ_CP090145.1"/>
</dbReference>
<feature type="domain" description="Helix-turn-helix" evidence="1">
    <location>
        <begin position="30"/>
        <end position="77"/>
    </location>
</feature>
<proteinExistence type="predicted"/>
<sequence length="82" mass="9943">MKKEIEYLKREIALMKVLILDLMPHKEEDWLDSADVKQRFNFSESKLYRLRKANAIPHTKIGGRYHYPKAFFNQYLLNKIEE</sequence>
<dbReference type="EMBL" id="CP090145">
    <property type="protein sequence ID" value="UOX33703.1"/>
    <property type="molecule type" value="Genomic_DNA"/>
</dbReference>
<name>A0ABY4HLG8_9FLAO</name>
<organism evidence="2 3">
    <name type="scientific">Flavobacterium sediminilitoris</name>
    <dbReference type="NCBI Taxonomy" id="2024526"/>
    <lineage>
        <taxon>Bacteria</taxon>
        <taxon>Pseudomonadati</taxon>
        <taxon>Bacteroidota</taxon>
        <taxon>Flavobacteriia</taxon>
        <taxon>Flavobacteriales</taxon>
        <taxon>Flavobacteriaceae</taxon>
        <taxon>Flavobacterium</taxon>
    </lineage>
</organism>
<gene>
    <name evidence="2" type="ORF">LXD69_16920</name>
</gene>
<evidence type="ECO:0000313" key="2">
    <source>
        <dbReference type="EMBL" id="UOX33703.1"/>
    </source>
</evidence>
<keyword evidence="3" id="KW-1185">Reference proteome</keyword>
<dbReference type="Proteomes" id="UP000830454">
    <property type="component" value="Chromosome"/>
</dbReference>